<dbReference type="GeneID" id="77486352"/>
<evidence type="ECO:0000313" key="6">
    <source>
        <dbReference type="Proteomes" id="UP000321361"/>
    </source>
</evidence>
<dbReference type="Gene3D" id="1.10.1660.10">
    <property type="match status" value="1"/>
</dbReference>
<dbReference type="PANTHER" id="PTHR30204:SF15">
    <property type="entry name" value="BLL5018 PROTEIN"/>
    <property type="match status" value="1"/>
</dbReference>
<accession>A0A179EV56</accession>
<keyword evidence="5" id="KW-1185">Reference proteome</keyword>
<dbReference type="GO" id="GO:0003700">
    <property type="term" value="F:DNA-binding transcription factor activity"/>
    <property type="evidence" value="ECO:0007669"/>
    <property type="project" value="InterPro"/>
</dbReference>
<dbReference type="PANTHER" id="PTHR30204">
    <property type="entry name" value="REDOX-CYCLING DRUG-SENSING TRANSCRIPTIONAL ACTIVATOR SOXR"/>
    <property type="match status" value="1"/>
</dbReference>
<dbReference type="OrthoDB" id="9806513at2"/>
<dbReference type="SMART" id="SM00422">
    <property type="entry name" value="HTH_MERR"/>
    <property type="match status" value="1"/>
</dbReference>
<evidence type="ECO:0000259" key="2">
    <source>
        <dbReference type="PROSITE" id="PS50937"/>
    </source>
</evidence>
<sequence>MIYNHLKELLKNDHLLVGISELSELVGVSPRQLRYWETKGFIQSVETDSTGPRKYRLPTVAKVEIIKQYLDEGYTLTKAVEKATAHIQKMHHVRKVFSKCIKEIELFDQRYTAISFGDFKEDDSQIYIIHDDETDELTYKIVPVAENVDIKELIREA</sequence>
<evidence type="ECO:0000313" key="4">
    <source>
        <dbReference type="EMBL" id="OAQ56749.1"/>
    </source>
</evidence>
<dbReference type="Proteomes" id="UP000078516">
    <property type="component" value="Unassembled WGS sequence"/>
</dbReference>
<reference evidence="3 6" key="2">
    <citation type="submission" date="2019-07" db="EMBL/GenBank/DDBJ databases">
        <title>Whole genome shotgun sequence of Enterococcus thailandicus NBRC 101867.</title>
        <authorList>
            <person name="Hosoyama A."/>
            <person name="Uohara A."/>
            <person name="Ohji S."/>
            <person name="Ichikawa N."/>
        </authorList>
    </citation>
    <scope>NUCLEOTIDE SEQUENCE [LARGE SCALE GENOMIC DNA]</scope>
    <source>
        <strain evidence="3 6">NBRC 101867</strain>
    </source>
</reference>
<organism evidence="4 5">
    <name type="scientific">Enterococcus thailandicus</name>
    <dbReference type="NCBI Taxonomy" id="417368"/>
    <lineage>
        <taxon>Bacteria</taxon>
        <taxon>Bacillati</taxon>
        <taxon>Bacillota</taxon>
        <taxon>Bacilli</taxon>
        <taxon>Lactobacillales</taxon>
        <taxon>Enterococcaceae</taxon>
        <taxon>Enterococcus</taxon>
    </lineage>
</organism>
<dbReference type="AlphaFoldDB" id="A0A179EV56"/>
<name>A0A179EV56_ENTTH</name>
<dbReference type="KEGG" id="eth:CK496_01710"/>
<dbReference type="InterPro" id="IPR000551">
    <property type="entry name" value="MerR-type_HTH_dom"/>
</dbReference>
<dbReference type="GO" id="GO:0003677">
    <property type="term" value="F:DNA binding"/>
    <property type="evidence" value="ECO:0007669"/>
    <property type="project" value="UniProtKB-KW"/>
</dbReference>
<protein>
    <submittedName>
        <fullName evidence="3 4">Transcriptional regulator</fullName>
    </submittedName>
</protein>
<dbReference type="InterPro" id="IPR047057">
    <property type="entry name" value="MerR_fam"/>
</dbReference>
<comment type="caution">
    <text evidence="4">The sequence shown here is derived from an EMBL/GenBank/DDBJ whole genome shotgun (WGS) entry which is preliminary data.</text>
</comment>
<dbReference type="PROSITE" id="PS00552">
    <property type="entry name" value="HTH_MERR_1"/>
    <property type="match status" value="1"/>
</dbReference>
<gene>
    <name evidence="4" type="ORF">A6E74_11480</name>
    <name evidence="3" type="ORF">ETH01_12360</name>
</gene>
<dbReference type="SUPFAM" id="SSF46955">
    <property type="entry name" value="Putative DNA-binding domain"/>
    <property type="match status" value="1"/>
</dbReference>
<keyword evidence="1" id="KW-0238">DNA-binding</keyword>
<dbReference type="CDD" id="cd01105">
    <property type="entry name" value="HTH_GlnR-like"/>
    <property type="match status" value="1"/>
</dbReference>
<feature type="domain" description="HTH merR-type" evidence="2">
    <location>
        <begin position="19"/>
        <end position="85"/>
    </location>
</feature>
<reference evidence="4 5" key="1">
    <citation type="submission" date="2016-04" db="EMBL/GenBank/DDBJ databases">
        <title>Draft genome of an Enterococcus thailandicus strain isolated from bovine feces.</title>
        <authorList>
            <person name="Beukers A.G."/>
            <person name="Zaheer R."/>
            <person name="Goji N."/>
            <person name="Cook S.R."/>
            <person name="Amoako K."/>
            <person name="Chaves A.V."/>
            <person name="Ward M.P."/>
            <person name="Mcallister T.A."/>
        </authorList>
    </citation>
    <scope>NUCLEOTIDE SEQUENCE [LARGE SCALE GENOMIC DNA]</scope>
    <source>
        <strain evidence="4 5">F0711D 46</strain>
    </source>
</reference>
<dbReference type="RefSeq" id="WP_067481425.1">
    <property type="nucleotide sequence ID" value="NZ_BJUG01000005.1"/>
</dbReference>
<evidence type="ECO:0000313" key="3">
    <source>
        <dbReference type="EMBL" id="GEK36949.1"/>
    </source>
</evidence>
<evidence type="ECO:0000256" key="1">
    <source>
        <dbReference type="ARBA" id="ARBA00023125"/>
    </source>
</evidence>
<dbReference type="EMBL" id="LWMN01000002">
    <property type="protein sequence ID" value="OAQ56749.1"/>
    <property type="molecule type" value="Genomic_DNA"/>
</dbReference>
<dbReference type="Pfam" id="PF13411">
    <property type="entry name" value="MerR_1"/>
    <property type="match status" value="1"/>
</dbReference>
<proteinExistence type="predicted"/>
<dbReference type="EMBL" id="BJUG01000005">
    <property type="protein sequence ID" value="GEK36949.1"/>
    <property type="molecule type" value="Genomic_DNA"/>
</dbReference>
<evidence type="ECO:0000313" key="5">
    <source>
        <dbReference type="Proteomes" id="UP000078516"/>
    </source>
</evidence>
<dbReference type="Proteomes" id="UP000321361">
    <property type="component" value="Unassembled WGS sequence"/>
</dbReference>
<dbReference type="PROSITE" id="PS50937">
    <property type="entry name" value="HTH_MERR_2"/>
    <property type="match status" value="1"/>
</dbReference>
<dbReference type="InterPro" id="IPR009061">
    <property type="entry name" value="DNA-bd_dom_put_sf"/>
</dbReference>